<protein>
    <recommendedName>
        <fullName evidence="5">Glycosyl hydrolase family 98 putative carbohydrate-binding module domain-containing protein</fullName>
    </recommendedName>
</protein>
<keyword evidence="2" id="KW-1133">Transmembrane helix</keyword>
<evidence type="ECO:0000256" key="1">
    <source>
        <dbReference type="SAM" id="MobiDB-lite"/>
    </source>
</evidence>
<name>A0ABN3FMF3_9ACTN</name>
<dbReference type="Proteomes" id="UP001501444">
    <property type="component" value="Unassembled WGS sequence"/>
</dbReference>
<sequence length="224" mass="24224">MNAEDTTVHDDGKRFRVYLQVVGTIVGILAAATPGVIWAVDHFGHQDPKPPAATQAQSAARNEAGDQQAPPPATTAAGPTTVATTPVAAGNRAYLDTLSPDTGSTNLADLPRALREQPGYEHPVTMPCGSNNSGDTKRLVSYLLEKRYVNLTADVHSYKANPDEYRVQLRFYADNNQPQVVELTGNQQQQFTMPVDGVKKLTLELTCERPGALVTLTNAWLDRA</sequence>
<keyword evidence="2" id="KW-0812">Transmembrane</keyword>
<organism evidence="3 4">
    <name type="scientific">Dactylosporangium salmoneum</name>
    <dbReference type="NCBI Taxonomy" id="53361"/>
    <lineage>
        <taxon>Bacteria</taxon>
        <taxon>Bacillati</taxon>
        <taxon>Actinomycetota</taxon>
        <taxon>Actinomycetes</taxon>
        <taxon>Micromonosporales</taxon>
        <taxon>Micromonosporaceae</taxon>
        <taxon>Dactylosporangium</taxon>
    </lineage>
</organism>
<evidence type="ECO:0000256" key="2">
    <source>
        <dbReference type="SAM" id="Phobius"/>
    </source>
</evidence>
<comment type="caution">
    <text evidence="3">The sequence shown here is derived from an EMBL/GenBank/DDBJ whole genome shotgun (WGS) entry which is preliminary data.</text>
</comment>
<evidence type="ECO:0000313" key="3">
    <source>
        <dbReference type="EMBL" id="GAA2333182.1"/>
    </source>
</evidence>
<proteinExistence type="predicted"/>
<keyword evidence="2" id="KW-0472">Membrane</keyword>
<evidence type="ECO:0008006" key="5">
    <source>
        <dbReference type="Google" id="ProtNLM"/>
    </source>
</evidence>
<accession>A0ABN3FMF3</accession>
<reference evidence="3 4" key="1">
    <citation type="journal article" date="2019" name="Int. J. Syst. Evol. Microbiol.">
        <title>The Global Catalogue of Microorganisms (GCM) 10K type strain sequencing project: providing services to taxonomists for standard genome sequencing and annotation.</title>
        <authorList>
            <consortium name="The Broad Institute Genomics Platform"/>
            <consortium name="The Broad Institute Genome Sequencing Center for Infectious Disease"/>
            <person name="Wu L."/>
            <person name="Ma J."/>
        </authorList>
    </citation>
    <scope>NUCLEOTIDE SEQUENCE [LARGE SCALE GENOMIC DNA]</scope>
    <source>
        <strain evidence="3 4">JCM 3272</strain>
    </source>
</reference>
<evidence type="ECO:0000313" key="4">
    <source>
        <dbReference type="Proteomes" id="UP001501444"/>
    </source>
</evidence>
<gene>
    <name evidence="3" type="ORF">GCM10010170_012370</name>
</gene>
<feature type="region of interest" description="Disordered" evidence="1">
    <location>
        <begin position="47"/>
        <end position="82"/>
    </location>
</feature>
<keyword evidence="4" id="KW-1185">Reference proteome</keyword>
<dbReference type="EMBL" id="BAAARV010000009">
    <property type="protein sequence ID" value="GAA2333182.1"/>
    <property type="molecule type" value="Genomic_DNA"/>
</dbReference>
<feature type="transmembrane region" description="Helical" evidence="2">
    <location>
        <begin position="17"/>
        <end position="40"/>
    </location>
</feature>